<keyword evidence="4 10" id="KW-0479">Metal-binding</keyword>
<dbReference type="NCBIfam" id="TIGR01525">
    <property type="entry name" value="ATPase-IB_hvy"/>
    <property type="match status" value="1"/>
</dbReference>
<name>A0ABR9V072_9CHRO</name>
<organism evidence="12 13">
    <name type="scientific">Cyanobacterium stanieri LEGE 03274</name>
    <dbReference type="NCBI Taxonomy" id="1828756"/>
    <lineage>
        <taxon>Bacteria</taxon>
        <taxon>Bacillati</taxon>
        <taxon>Cyanobacteriota</taxon>
        <taxon>Cyanophyceae</taxon>
        <taxon>Oscillatoriophycideae</taxon>
        <taxon>Chroococcales</taxon>
        <taxon>Geminocystaceae</taxon>
        <taxon>Cyanobacterium</taxon>
    </lineage>
</organism>
<dbReference type="PRINTS" id="PR00943">
    <property type="entry name" value="CUATPASE"/>
</dbReference>
<dbReference type="SFLD" id="SFLDF00027">
    <property type="entry name" value="p-type_atpase"/>
    <property type="match status" value="1"/>
</dbReference>
<keyword evidence="3 10" id="KW-0812">Transmembrane</keyword>
<evidence type="ECO:0000313" key="12">
    <source>
        <dbReference type="EMBL" id="MBE9221275.1"/>
    </source>
</evidence>
<dbReference type="InterPro" id="IPR023298">
    <property type="entry name" value="ATPase_P-typ_TM_dom_sf"/>
</dbReference>
<dbReference type="InterPro" id="IPR059000">
    <property type="entry name" value="ATPase_P-type_domA"/>
</dbReference>
<sequence length="781" mass="84772">MITVAPSPSSPKDNTAKNNDTLTLDVQGMKCAGCVKAVERQISQYPGVVCATVNLITAVALVEYQKGEVEPENLAQKLTLGGFPSEVRTSVDEQNWQKIREKQQQTEQRLQTYQLISAVILLIFSTIGHLHHFVGMGYLHPLTNIWFHWALATLALMIPGREIILNGWQGLWHRQPNMNSLIGLGTVSAYLASCVALVFPDLGWECFFDEPVMLLGFIFLGRVLESRARNKASEALEALMSLRPPWARIIGKDKNNQDEGLKIPSAQVKPQEWVRVLEGEQFPVDGTIILGDTSVDESMLTGESMAVFKGKGDGVCAGTINLGGMVVVETTESGSKTVLSQIIAMVEEAQTRKAPVQKLADTVSGYFAYGIMTIALMTFCFWYGWGTKNWSYLLGDLDTSALIMSLKLAIDVLVIACPCALGLATPTAILVGTGVGAEQGLLIKGGDVLEQAQNLDIIVFDKTGTLTEGRFEVTDIVNVGNHEFSHGELLQIASSLEIASNHPVAQALVREANNQGLSFLDTDNVENYPSGGIRGDVHGTKNFYCGNESWLEGEGIYLDVAVKRQVVNLQNGGKTVIYLAQGNTPLGFFALADEIRPFARQTVAQIQGMGSDVILLSGDQVNVVRAIASKLNINTYYGGVNPQEKGQLIKELKQKFPDKTIAMVGDGINDAPAMTEADFAIAMPQGSEIAIKTASVVLTRNKLSDIITAIKLSQKTLQKIKQNLFWALSYNVITIPIAAGILLPSYHILLNPATAGGFMALSSIVVVTNSLQLKKWTVDNK</sequence>
<protein>
    <submittedName>
        <fullName evidence="12">Copper-translocating P-type ATPase</fullName>
    </submittedName>
</protein>
<accession>A0ABR9V072</accession>
<dbReference type="SFLD" id="SFLDS00003">
    <property type="entry name" value="Haloacid_Dehalogenase"/>
    <property type="match status" value="1"/>
</dbReference>
<dbReference type="InterPro" id="IPR017969">
    <property type="entry name" value="Heavy-metal-associated_CS"/>
</dbReference>
<comment type="caution">
    <text evidence="12">The sequence shown here is derived from an EMBL/GenBank/DDBJ whole genome shotgun (WGS) entry which is preliminary data.</text>
</comment>
<dbReference type="Pfam" id="PF00403">
    <property type="entry name" value="HMA"/>
    <property type="match status" value="1"/>
</dbReference>
<dbReference type="SUPFAM" id="SSF56784">
    <property type="entry name" value="HAD-like"/>
    <property type="match status" value="1"/>
</dbReference>
<dbReference type="Gene3D" id="3.40.1110.10">
    <property type="entry name" value="Calcium-transporting ATPase, cytoplasmic domain N"/>
    <property type="match status" value="1"/>
</dbReference>
<dbReference type="InterPro" id="IPR001757">
    <property type="entry name" value="P_typ_ATPase"/>
</dbReference>
<evidence type="ECO:0000256" key="3">
    <source>
        <dbReference type="ARBA" id="ARBA00022692"/>
    </source>
</evidence>
<dbReference type="Gene3D" id="2.70.150.10">
    <property type="entry name" value="Calcium-transporting ATPase, cytoplasmic transduction domain A"/>
    <property type="match status" value="1"/>
</dbReference>
<dbReference type="SUPFAM" id="SSF81653">
    <property type="entry name" value="Calcium ATPase, transduction domain A"/>
    <property type="match status" value="1"/>
</dbReference>
<evidence type="ECO:0000256" key="4">
    <source>
        <dbReference type="ARBA" id="ARBA00022723"/>
    </source>
</evidence>
<feature type="transmembrane region" description="Helical" evidence="10">
    <location>
        <begin position="146"/>
        <end position="168"/>
    </location>
</feature>
<dbReference type="InterPro" id="IPR008250">
    <property type="entry name" value="ATPase_P-typ_transduc_dom_A_sf"/>
</dbReference>
<dbReference type="InterPro" id="IPR006121">
    <property type="entry name" value="HMA_dom"/>
</dbReference>
<evidence type="ECO:0000259" key="11">
    <source>
        <dbReference type="PROSITE" id="PS50846"/>
    </source>
</evidence>
<keyword evidence="8 10" id="KW-1133">Transmembrane helix</keyword>
<dbReference type="SUPFAM" id="SSF55008">
    <property type="entry name" value="HMA, heavy metal-associated domain"/>
    <property type="match status" value="1"/>
</dbReference>
<comment type="similarity">
    <text evidence="2 10">Belongs to the cation transport ATPase (P-type) (TC 3.A.3) family. Type IB subfamily.</text>
</comment>
<dbReference type="InterPro" id="IPR027256">
    <property type="entry name" value="P-typ_ATPase_IB"/>
</dbReference>
<dbReference type="Gene3D" id="3.40.50.1000">
    <property type="entry name" value="HAD superfamily/HAD-like"/>
    <property type="match status" value="1"/>
</dbReference>
<dbReference type="PANTHER" id="PTHR43520:SF8">
    <property type="entry name" value="P-TYPE CU(+) TRANSPORTER"/>
    <property type="match status" value="1"/>
</dbReference>
<evidence type="ECO:0000256" key="2">
    <source>
        <dbReference type="ARBA" id="ARBA00006024"/>
    </source>
</evidence>
<gene>
    <name evidence="12" type="ORF">IQ215_01055</name>
</gene>
<dbReference type="InterPro" id="IPR044492">
    <property type="entry name" value="P_typ_ATPase_HD_dom"/>
</dbReference>
<feature type="transmembrane region" description="Helical" evidence="10">
    <location>
        <begin position="405"/>
        <end position="424"/>
    </location>
</feature>
<dbReference type="PROSITE" id="PS00154">
    <property type="entry name" value="ATPASE_E1_E2"/>
    <property type="match status" value="1"/>
</dbReference>
<evidence type="ECO:0000256" key="9">
    <source>
        <dbReference type="ARBA" id="ARBA00023136"/>
    </source>
</evidence>
<comment type="subcellular location">
    <subcellularLocation>
        <location evidence="10">Cell membrane</location>
    </subcellularLocation>
    <subcellularLocation>
        <location evidence="1">Endomembrane system</location>
        <topology evidence="1">Multi-pass membrane protein</topology>
    </subcellularLocation>
</comment>
<keyword evidence="7" id="KW-1278">Translocase</keyword>
<dbReference type="EMBL" id="JADEWC010000002">
    <property type="protein sequence ID" value="MBE9221275.1"/>
    <property type="molecule type" value="Genomic_DNA"/>
</dbReference>
<evidence type="ECO:0000256" key="1">
    <source>
        <dbReference type="ARBA" id="ARBA00004127"/>
    </source>
</evidence>
<dbReference type="RefSeq" id="WP_193799617.1">
    <property type="nucleotide sequence ID" value="NZ_JADEWC010000002.1"/>
</dbReference>
<keyword evidence="13" id="KW-1185">Reference proteome</keyword>
<dbReference type="Gene3D" id="3.30.70.100">
    <property type="match status" value="1"/>
</dbReference>
<dbReference type="Pfam" id="PF00122">
    <property type="entry name" value="E1-E2_ATPase"/>
    <property type="match status" value="1"/>
</dbReference>
<dbReference type="PROSITE" id="PS01047">
    <property type="entry name" value="HMA_1"/>
    <property type="match status" value="1"/>
</dbReference>
<feature type="transmembrane region" description="Helical" evidence="10">
    <location>
        <begin position="366"/>
        <end position="385"/>
    </location>
</feature>
<feature type="transmembrane region" description="Helical" evidence="10">
    <location>
        <begin position="206"/>
        <end position="224"/>
    </location>
</feature>
<reference evidence="12 13" key="1">
    <citation type="submission" date="2020-10" db="EMBL/GenBank/DDBJ databases">
        <authorList>
            <person name="Castelo-Branco R."/>
            <person name="Eusebio N."/>
            <person name="Adriana R."/>
            <person name="Vieira A."/>
            <person name="Brugerolle De Fraissinette N."/>
            <person name="Rezende De Castro R."/>
            <person name="Schneider M.P."/>
            <person name="Vasconcelos V."/>
            <person name="Leao P.N."/>
        </authorList>
    </citation>
    <scope>NUCLEOTIDE SEQUENCE [LARGE SCALE GENOMIC DNA]</scope>
    <source>
        <strain evidence="12 13">LEGE 03274</strain>
    </source>
</reference>
<evidence type="ECO:0000256" key="10">
    <source>
        <dbReference type="RuleBase" id="RU362081"/>
    </source>
</evidence>
<evidence type="ECO:0000256" key="6">
    <source>
        <dbReference type="ARBA" id="ARBA00022840"/>
    </source>
</evidence>
<dbReference type="PROSITE" id="PS50846">
    <property type="entry name" value="HMA_2"/>
    <property type="match status" value="1"/>
</dbReference>
<feature type="transmembrane region" description="Helical" evidence="10">
    <location>
        <begin position="180"/>
        <end position="200"/>
    </location>
</feature>
<feature type="transmembrane region" description="Helical" evidence="10">
    <location>
        <begin position="112"/>
        <end position="134"/>
    </location>
</feature>
<dbReference type="SUPFAM" id="SSF81665">
    <property type="entry name" value="Calcium ATPase, transmembrane domain M"/>
    <property type="match status" value="1"/>
</dbReference>
<dbReference type="InterPro" id="IPR036412">
    <property type="entry name" value="HAD-like_sf"/>
</dbReference>
<dbReference type="InterPro" id="IPR018303">
    <property type="entry name" value="ATPase_P-typ_P_site"/>
</dbReference>
<dbReference type="Pfam" id="PF00702">
    <property type="entry name" value="Hydrolase"/>
    <property type="match status" value="1"/>
</dbReference>
<feature type="transmembrane region" description="Helical" evidence="10">
    <location>
        <begin position="724"/>
        <end position="743"/>
    </location>
</feature>
<evidence type="ECO:0000313" key="13">
    <source>
        <dbReference type="Proteomes" id="UP000654604"/>
    </source>
</evidence>
<proteinExistence type="inferred from homology"/>
<dbReference type="PANTHER" id="PTHR43520">
    <property type="entry name" value="ATP7, ISOFORM B"/>
    <property type="match status" value="1"/>
</dbReference>
<dbReference type="NCBIfam" id="TIGR01494">
    <property type="entry name" value="ATPase_P-type"/>
    <property type="match status" value="1"/>
</dbReference>
<feature type="transmembrane region" description="Helical" evidence="10">
    <location>
        <begin position="749"/>
        <end position="771"/>
    </location>
</feature>
<dbReference type="Proteomes" id="UP000654604">
    <property type="component" value="Unassembled WGS sequence"/>
</dbReference>
<dbReference type="InterPro" id="IPR023214">
    <property type="entry name" value="HAD_sf"/>
</dbReference>
<feature type="domain" description="HMA" evidence="11">
    <location>
        <begin position="20"/>
        <end position="86"/>
    </location>
</feature>
<keyword evidence="9 10" id="KW-0472">Membrane</keyword>
<keyword evidence="10" id="KW-1003">Cell membrane</keyword>
<dbReference type="InterPro" id="IPR023299">
    <property type="entry name" value="ATPase_P-typ_cyto_dom_N"/>
</dbReference>
<evidence type="ECO:0000256" key="8">
    <source>
        <dbReference type="ARBA" id="ARBA00022989"/>
    </source>
</evidence>
<dbReference type="CDD" id="cd02094">
    <property type="entry name" value="P-type_ATPase_Cu-like"/>
    <property type="match status" value="1"/>
</dbReference>
<keyword evidence="6 10" id="KW-0067">ATP-binding</keyword>
<keyword evidence="5 10" id="KW-0547">Nucleotide-binding</keyword>
<dbReference type="CDD" id="cd00371">
    <property type="entry name" value="HMA"/>
    <property type="match status" value="1"/>
</dbReference>
<dbReference type="SFLD" id="SFLDG00002">
    <property type="entry name" value="C1.7:_P-type_atpase_like"/>
    <property type="match status" value="1"/>
</dbReference>
<evidence type="ECO:0000256" key="7">
    <source>
        <dbReference type="ARBA" id="ARBA00022967"/>
    </source>
</evidence>
<dbReference type="PRINTS" id="PR00119">
    <property type="entry name" value="CATATPASE"/>
</dbReference>
<dbReference type="InterPro" id="IPR036163">
    <property type="entry name" value="HMA_dom_sf"/>
</dbReference>
<evidence type="ECO:0000256" key="5">
    <source>
        <dbReference type="ARBA" id="ARBA00022741"/>
    </source>
</evidence>